<dbReference type="OrthoDB" id="10267182at2759"/>
<protein>
    <submittedName>
        <fullName evidence="8">Uncharacterized protein</fullName>
    </submittedName>
</protein>
<dbReference type="InterPro" id="IPR006384">
    <property type="entry name" value="HAD_hydro_PyrdxlP_Pase-like"/>
</dbReference>
<accession>A0A1Y2CCY1</accession>
<dbReference type="NCBIfam" id="TIGR01488">
    <property type="entry name" value="HAD-SF-IB"/>
    <property type="match status" value="1"/>
</dbReference>
<dbReference type="Pfam" id="PF06888">
    <property type="entry name" value="Put_Phosphatase"/>
    <property type="match status" value="1"/>
</dbReference>
<keyword evidence="2 7" id="KW-0479">Metal-binding</keyword>
<evidence type="ECO:0000256" key="4">
    <source>
        <dbReference type="ARBA" id="ARBA00022842"/>
    </source>
</evidence>
<evidence type="ECO:0000313" key="9">
    <source>
        <dbReference type="Proteomes" id="UP000193642"/>
    </source>
</evidence>
<feature type="binding site" evidence="7">
    <location>
        <position position="200"/>
    </location>
    <ligand>
        <name>Mg(2+)</name>
        <dbReference type="ChEBI" id="CHEBI:18420"/>
    </ligand>
</feature>
<feature type="active site" description="Nucleophile" evidence="5">
    <location>
        <position position="14"/>
    </location>
</feature>
<feature type="binding site" evidence="7">
    <location>
        <position position="16"/>
    </location>
    <ligand>
        <name>Mg(2+)</name>
        <dbReference type="ChEBI" id="CHEBI:18420"/>
    </ligand>
</feature>
<dbReference type="PIRSF" id="PIRSF031051">
    <property type="entry name" value="PyrdxlP_Pase_PHOSPHO2"/>
    <property type="match status" value="1"/>
</dbReference>
<gene>
    <name evidence="8" type="ORF">BCR33DRAFT_784763</name>
</gene>
<dbReference type="GO" id="GO:0016791">
    <property type="term" value="F:phosphatase activity"/>
    <property type="evidence" value="ECO:0007669"/>
    <property type="project" value="InterPro"/>
</dbReference>
<name>A0A1Y2CCY1_9FUNG</name>
<evidence type="ECO:0000256" key="1">
    <source>
        <dbReference type="ARBA" id="ARBA00001946"/>
    </source>
</evidence>
<dbReference type="InterPro" id="IPR016965">
    <property type="entry name" value="Pase_PHOSPHO-typ"/>
</dbReference>
<dbReference type="NCBIfam" id="TIGR01489">
    <property type="entry name" value="DKMTPPase-SF"/>
    <property type="match status" value="1"/>
</dbReference>
<comment type="caution">
    <text evidence="8">The sequence shown here is derived from an EMBL/GenBank/DDBJ whole genome shotgun (WGS) entry which is preliminary data.</text>
</comment>
<evidence type="ECO:0000256" key="2">
    <source>
        <dbReference type="ARBA" id="ARBA00022723"/>
    </source>
</evidence>
<dbReference type="SUPFAM" id="SSF56784">
    <property type="entry name" value="HAD-like"/>
    <property type="match status" value="1"/>
</dbReference>
<dbReference type="PANTHER" id="PTHR20889">
    <property type="entry name" value="PHOSPHATASE, ORPHAN 1, 2"/>
    <property type="match status" value="1"/>
</dbReference>
<evidence type="ECO:0000313" key="8">
    <source>
        <dbReference type="EMBL" id="ORY44674.1"/>
    </source>
</evidence>
<sequence length="262" mass="29052">MTTPSKKPLLAAFDFDFTLVEDDSDGYIFDVLSPGLRQKMTELQGKVQWTDLVVSSKQPLTCLINYINTATLQHQLLGELHQEGKTKQQIIEAIGTIPFNPAIITMFGTIKAAGGDIIIVSDANTVYIDEILKAKNARQYITEIVSNPGTWGPDERLSVTRRVKPPAVHGCKGVCSLNLCKGMEMIERMEGYELVLYGGDGRNDHCPMTKLKKGDVALARTGHSLEKLVKSDVKHLEAIQARALWWNTPEELLGHVQKVLSH</sequence>
<feature type="active site" description="Proton donor" evidence="5">
    <location>
        <position position="16"/>
    </location>
</feature>
<reference evidence="8 9" key="1">
    <citation type="submission" date="2016-07" db="EMBL/GenBank/DDBJ databases">
        <title>Pervasive Adenine N6-methylation of Active Genes in Fungi.</title>
        <authorList>
            <consortium name="DOE Joint Genome Institute"/>
            <person name="Mondo S.J."/>
            <person name="Dannebaum R.O."/>
            <person name="Kuo R.C."/>
            <person name="Labutti K."/>
            <person name="Haridas S."/>
            <person name="Kuo A."/>
            <person name="Salamov A."/>
            <person name="Ahrendt S.R."/>
            <person name="Lipzen A."/>
            <person name="Sullivan W."/>
            <person name="Andreopoulos W.B."/>
            <person name="Clum A."/>
            <person name="Lindquist E."/>
            <person name="Daum C."/>
            <person name="Ramamoorthy G.K."/>
            <person name="Gryganskyi A."/>
            <person name="Culley D."/>
            <person name="Magnuson J.K."/>
            <person name="James T.Y."/>
            <person name="O'Malley M.A."/>
            <person name="Stajich J.E."/>
            <person name="Spatafora J.W."/>
            <person name="Visel A."/>
            <person name="Grigoriev I.V."/>
        </authorList>
    </citation>
    <scope>NUCLEOTIDE SEQUENCE [LARGE SCALE GENOMIC DNA]</scope>
    <source>
        <strain evidence="8 9">JEL800</strain>
    </source>
</reference>
<evidence type="ECO:0000256" key="5">
    <source>
        <dbReference type="PIRSR" id="PIRSR031051-1"/>
    </source>
</evidence>
<dbReference type="InterPro" id="IPR036412">
    <property type="entry name" value="HAD-like_sf"/>
</dbReference>
<dbReference type="AlphaFoldDB" id="A0A1Y2CCY1"/>
<dbReference type="InterPro" id="IPR023214">
    <property type="entry name" value="HAD_sf"/>
</dbReference>
<feature type="binding site" evidence="6">
    <location>
        <position position="25"/>
    </location>
    <ligand>
        <name>substrate</name>
    </ligand>
</feature>
<proteinExistence type="predicted"/>
<keyword evidence="3" id="KW-0378">Hydrolase</keyword>
<evidence type="ECO:0000256" key="3">
    <source>
        <dbReference type="ARBA" id="ARBA00022801"/>
    </source>
</evidence>
<feature type="binding site" evidence="6">
    <location>
        <position position="122"/>
    </location>
    <ligand>
        <name>substrate</name>
    </ligand>
</feature>
<keyword evidence="9" id="KW-1185">Reference proteome</keyword>
<organism evidence="8 9">
    <name type="scientific">Rhizoclosmatium globosum</name>
    <dbReference type="NCBI Taxonomy" id="329046"/>
    <lineage>
        <taxon>Eukaryota</taxon>
        <taxon>Fungi</taxon>
        <taxon>Fungi incertae sedis</taxon>
        <taxon>Chytridiomycota</taxon>
        <taxon>Chytridiomycota incertae sedis</taxon>
        <taxon>Chytridiomycetes</taxon>
        <taxon>Chytridiales</taxon>
        <taxon>Chytriomycetaceae</taxon>
        <taxon>Rhizoclosmatium</taxon>
    </lineage>
</organism>
<keyword evidence="4 7" id="KW-0460">Magnesium</keyword>
<dbReference type="PANTHER" id="PTHR20889:SF12">
    <property type="entry name" value="LP01149P"/>
    <property type="match status" value="1"/>
</dbReference>
<dbReference type="GO" id="GO:0046872">
    <property type="term" value="F:metal ion binding"/>
    <property type="evidence" value="ECO:0007669"/>
    <property type="project" value="UniProtKB-KW"/>
</dbReference>
<comment type="cofactor">
    <cofactor evidence="1 7">
        <name>Mg(2+)</name>
        <dbReference type="ChEBI" id="CHEBI:18420"/>
    </cofactor>
</comment>
<evidence type="ECO:0000256" key="7">
    <source>
        <dbReference type="PIRSR" id="PIRSR031051-3"/>
    </source>
</evidence>
<feature type="binding site" evidence="7">
    <location>
        <position position="14"/>
    </location>
    <ligand>
        <name>Mg(2+)</name>
        <dbReference type="ChEBI" id="CHEBI:18420"/>
    </ligand>
</feature>
<dbReference type="Gene3D" id="3.40.50.1000">
    <property type="entry name" value="HAD superfamily/HAD-like"/>
    <property type="match status" value="1"/>
</dbReference>
<dbReference type="STRING" id="329046.A0A1Y2CCY1"/>
<dbReference type="Proteomes" id="UP000193642">
    <property type="component" value="Unassembled WGS sequence"/>
</dbReference>
<dbReference type="EMBL" id="MCGO01000021">
    <property type="protein sequence ID" value="ORY44674.1"/>
    <property type="molecule type" value="Genomic_DNA"/>
</dbReference>
<evidence type="ECO:0000256" key="6">
    <source>
        <dbReference type="PIRSR" id="PIRSR031051-2"/>
    </source>
</evidence>